<organism evidence="2 3">
    <name type="scientific">Sphingomonas metalli</name>
    <dbReference type="NCBI Taxonomy" id="1779358"/>
    <lineage>
        <taxon>Bacteria</taxon>
        <taxon>Pseudomonadati</taxon>
        <taxon>Pseudomonadota</taxon>
        <taxon>Alphaproteobacteria</taxon>
        <taxon>Sphingomonadales</taxon>
        <taxon>Sphingomonadaceae</taxon>
        <taxon>Sphingomonas</taxon>
    </lineage>
</organism>
<sequence length="306" mass="31975">MKIFAQVAVALLLAGAAAPAMAGTFLWTEVETDYYGTKGVFYKQDRLVRSDYGVFGSSNGEQTSRAYGAKPSRIDLPTVTNPATTASAYVDLAHGKLGASVTDKGAGPEGYANSSVRAEASLEDDLIFTAAGAGADTVSSFDFEMGLHGSFAGTGSWIASGSFSEPNEPARTSFSFSGTSFADLTDRTAKGSISYTARSADEAIVRGKVSFTGDSWSTHVIFTLRALARALGDGSQSGLADLGNTATLRFALPTNVTMTSASGQFLTDVAPVSSVPEPGSWALMLTGFVLVSGATRQRRRRFAKSR</sequence>
<evidence type="ECO:0008006" key="4">
    <source>
        <dbReference type="Google" id="ProtNLM"/>
    </source>
</evidence>
<evidence type="ECO:0000313" key="3">
    <source>
        <dbReference type="Proteomes" id="UP000623067"/>
    </source>
</evidence>
<comment type="caution">
    <text evidence="2">The sequence shown here is derived from an EMBL/GenBank/DDBJ whole genome shotgun (WGS) entry which is preliminary data.</text>
</comment>
<dbReference type="NCBIfam" id="NF035944">
    <property type="entry name" value="PEPxxWA-CTERM"/>
    <property type="match status" value="1"/>
</dbReference>
<feature type="signal peptide" evidence="1">
    <location>
        <begin position="1"/>
        <end position="22"/>
    </location>
</feature>
<reference evidence="2" key="1">
    <citation type="journal article" date="2014" name="Int. J. Syst. Evol. Microbiol.">
        <title>Complete genome sequence of Corynebacterium casei LMG S-19264T (=DSM 44701T), isolated from a smear-ripened cheese.</title>
        <authorList>
            <consortium name="US DOE Joint Genome Institute (JGI-PGF)"/>
            <person name="Walter F."/>
            <person name="Albersmeier A."/>
            <person name="Kalinowski J."/>
            <person name="Ruckert C."/>
        </authorList>
    </citation>
    <scope>NUCLEOTIDE SEQUENCE</scope>
    <source>
        <strain evidence="2">CGMCC 1.15330</strain>
    </source>
</reference>
<proteinExistence type="predicted"/>
<evidence type="ECO:0000313" key="2">
    <source>
        <dbReference type="EMBL" id="GGB18296.1"/>
    </source>
</evidence>
<evidence type="ECO:0000256" key="1">
    <source>
        <dbReference type="SAM" id="SignalP"/>
    </source>
</evidence>
<dbReference type="AlphaFoldDB" id="A0A916SUI0"/>
<dbReference type="InterPro" id="IPR013424">
    <property type="entry name" value="Ice-binding_C"/>
</dbReference>
<dbReference type="NCBIfam" id="TIGR02595">
    <property type="entry name" value="PEP_CTERM"/>
    <property type="match status" value="1"/>
</dbReference>
<dbReference type="RefSeq" id="WP_188657062.1">
    <property type="nucleotide sequence ID" value="NZ_BMIH01000001.1"/>
</dbReference>
<name>A0A916SUI0_9SPHN</name>
<keyword evidence="1" id="KW-0732">Signal</keyword>
<gene>
    <name evidence="2" type="ORF">GCM10011380_04810</name>
</gene>
<dbReference type="Proteomes" id="UP000623067">
    <property type="component" value="Unassembled WGS sequence"/>
</dbReference>
<protein>
    <recommendedName>
        <fullName evidence="4">PEP-CTERM protein-sorting domain-containing protein</fullName>
    </recommendedName>
</protein>
<dbReference type="EMBL" id="BMIH01000001">
    <property type="protein sequence ID" value="GGB18296.1"/>
    <property type="molecule type" value="Genomic_DNA"/>
</dbReference>
<accession>A0A916SUI0</accession>
<keyword evidence="3" id="KW-1185">Reference proteome</keyword>
<feature type="chain" id="PRO_5036811909" description="PEP-CTERM protein-sorting domain-containing protein" evidence="1">
    <location>
        <begin position="23"/>
        <end position="306"/>
    </location>
</feature>
<reference evidence="2" key="2">
    <citation type="submission" date="2020-09" db="EMBL/GenBank/DDBJ databases">
        <authorList>
            <person name="Sun Q."/>
            <person name="Zhou Y."/>
        </authorList>
    </citation>
    <scope>NUCLEOTIDE SEQUENCE</scope>
    <source>
        <strain evidence="2">CGMCC 1.15330</strain>
    </source>
</reference>